<dbReference type="InterPro" id="IPR019794">
    <property type="entry name" value="Peroxidases_AS"/>
</dbReference>
<dbReference type="OrthoDB" id="2113341at2759"/>
<reference evidence="20 21" key="1">
    <citation type="journal article" date="2012" name="Nat. Biotechnol.">
        <title>Draft genome sequence of pigeonpea (Cajanus cajan), an orphan legume crop of resource-poor farmers.</title>
        <authorList>
            <person name="Varshney R.K."/>
            <person name="Chen W."/>
            <person name="Li Y."/>
            <person name="Bharti A.K."/>
            <person name="Saxena R.K."/>
            <person name="Schlueter J.A."/>
            <person name="Donoghue M.T."/>
            <person name="Azam S."/>
            <person name="Fan G."/>
            <person name="Whaley A.M."/>
            <person name="Farmer A.D."/>
            <person name="Sheridan J."/>
            <person name="Iwata A."/>
            <person name="Tuteja R."/>
            <person name="Penmetsa R.V."/>
            <person name="Wu W."/>
            <person name="Upadhyaya H.D."/>
            <person name="Yang S.P."/>
            <person name="Shah T."/>
            <person name="Saxena K.B."/>
            <person name="Michael T."/>
            <person name="McCombie W.R."/>
            <person name="Yang B."/>
            <person name="Zhang G."/>
            <person name="Yang H."/>
            <person name="Wang J."/>
            <person name="Spillane C."/>
            <person name="Cook D.R."/>
            <person name="May G.D."/>
            <person name="Xu X."/>
            <person name="Jackson S.A."/>
        </authorList>
    </citation>
    <scope>NUCLEOTIDE SEQUENCE [LARGE SCALE GENOMIC DNA]</scope>
    <source>
        <strain evidence="21">cv. Asha</strain>
    </source>
</reference>
<evidence type="ECO:0000256" key="1">
    <source>
        <dbReference type="ARBA" id="ARBA00000189"/>
    </source>
</evidence>
<evidence type="ECO:0000256" key="17">
    <source>
        <dbReference type="PIRSR" id="PIRSR600823-5"/>
    </source>
</evidence>
<dbReference type="SUPFAM" id="SSF48113">
    <property type="entry name" value="Heme-dependent peroxidases"/>
    <property type="match status" value="1"/>
</dbReference>
<keyword evidence="7 15" id="KW-0479">Metal-binding</keyword>
<feature type="binding site" evidence="14">
    <location>
        <position position="164"/>
    </location>
    <ligand>
        <name>substrate</name>
    </ligand>
</feature>
<feature type="binding site" evidence="15">
    <location>
        <position position="73"/>
    </location>
    <ligand>
        <name>Ca(2+)</name>
        <dbReference type="ChEBI" id="CHEBI:29108"/>
        <label>1</label>
    </ligand>
</feature>
<keyword evidence="6 18" id="KW-0349">Heme</keyword>
<feature type="disulfide bond" evidence="17">
    <location>
        <begin position="36"/>
        <end position="116"/>
    </location>
</feature>
<evidence type="ECO:0000256" key="16">
    <source>
        <dbReference type="PIRSR" id="PIRSR600823-4"/>
    </source>
</evidence>
<dbReference type="FunFam" id="1.10.420.10:FF:000001">
    <property type="entry name" value="Peroxidase"/>
    <property type="match status" value="1"/>
</dbReference>
<dbReference type="InterPro" id="IPR000823">
    <property type="entry name" value="Peroxidase_pln"/>
</dbReference>
<dbReference type="STRING" id="3821.A0A151T6D7"/>
<dbReference type="PANTHER" id="PTHR31388">
    <property type="entry name" value="PEROXIDASE 72-RELATED"/>
    <property type="match status" value="1"/>
</dbReference>
<sequence>MECISNKHSSVPFILLILLCPLVRCQLSYDFYLATCPTLTHVVRSTLVLAMFQEPRIAASLLRLHFHDCFANGCDGSVLLDDTGNFTGEKTAVPNRNSIRGFEVIDVIKYKIERECPSTVSCADILALVAREAVNLSIGPYWQPALLGRRDGTTASFNEASELPSPFDTLQNNTNKFISKGLDIKDLVVLSGAHTIGFAHCSTFKQRLFNFSGTGKPDPSLDPSLLQNLQRLCPDNSSDSNLAPLDAITTNLFDNTYYKNIVNKLGLLHTDEALMSHNITASLVIKYSKRPSGELCFYKDFDASLEKMSLIGVLTGQFGEIRKNCRVVN</sequence>
<evidence type="ECO:0000256" key="3">
    <source>
        <dbReference type="ARBA" id="ARBA00006873"/>
    </source>
</evidence>
<comment type="subcellular location">
    <subcellularLocation>
        <location evidence="18">Secreted</location>
    </subcellularLocation>
</comment>
<keyword evidence="18" id="KW-0964">Secreted</keyword>
<dbReference type="InterPro" id="IPR010255">
    <property type="entry name" value="Haem_peroxidase_sf"/>
</dbReference>
<dbReference type="PROSITE" id="PS00435">
    <property type="entry name" value="PEROXIDASE_1"/>
    <property type="match status" value="1"/>
</dbReference>
<feature type="binding site" evidence="15">
    <location>
        <position position="68"/>
    </location>
    <ligand>
        <name>Ca(2+)</name>
        <dbReference type="ChEBI" id="CHEBI:29108"/>
        <label>1</label>
    </ligand>
</feature>
<feature type="disulfide bond" evidence="17">
    <location>
        <begin position="122"/>
        <end position="325"/>
    </location>
</feature>
<comment type="cofactor">
    <cofactor evidence="15 18">
        <name>heme b</name>
        <dbReference type="ChEBI" id="CHEBI:60344"/>
    </cofactor>
    <text evidence="15 18">Binds 1 heme b (iron(II)-protoporphyrin IX) group per subunit.</text>
</comment>
<dbReference type="GO" id="GO:0020037">
    <property type="term" value="F:heme binding"/>
    <property type="evidence" value="ECO:0007669"/>
    <property type="project" value="UniProtKB-UniRule"/>
</dbReference>
<dbReference type="PRINTS" id="PR00461">
    <property type="entry name" value="PLPEROXIDASE"/>
</dbReference>
<evidence type="ECO:0000256" key="13">
    <source>
        <dbReference type="PIRSR" id="PIRSR600823-1"/>
    </source>
</evidence>
<feature type="signal peptide" evidence="18">
    <location>
        <begin position="1"/>
        <end position="25"/>
    </location>
</feature>
<dbReference type="PANTHER" id="PTHR31388:SF180">
    <property type="entry name" value="PEROXIDASE"/>
    <property type="match status" value="1"/>
</dbReference>
<feature type="binding site" evidence="15">
    <location>
        <position position="89"/>
    </location>
    <ligand>
        <name>Ca(2+)</name>
        <dbReference type="ChEBI" id="CHEBI:29108"/>
        <label>1</label>
    </ligand>
</feature>
<feature type="domain" description="Plant heme peroxidase family profile" evidence="19">
    <location>
        <begin position="26"/>
        <end position="329"/>
    </location>
</feature>
<evidence type="ECO:0000256" key="18">
    <source>
        <dbReference type="RuleBase" id="RU362060"/>
    </source>
</evidence>
<evidence type="ECO:0000256" key="5">
    <source>
        <dbReference type="ARBA" id="ARBA00022559"/>
    </source>
</evidence>
<evidence type="ECO:0000256" key="8">
    <source>
        <dbReference type="ARBA" id="ARBA00022837"/>
    </source>
</evidence>
<keyword evidence="18" id="KW-0376">Hydrogen peroxide</keyword>
<evidence type="ECO:0000256" key="14">
    <source>
        <dbReference type="PIRSR" id="PIRSR600823-2"/>
    </source>
</evidence>
<evidence type="ECO:0000256" key="4">
    <source>
        <dbReference type="ARBA" id="ARBA00012313"/>
    </source>
</evidence>
<evidence type="ECO:0000313" key="20">
    <source>
        <dbReference type="EMBL" id="KYP62597.1"/>
    </source>
</evidence>
<gene>
    <name evidence="20" type="ORF">KK1_017138</name>
</gene>
<dbReference type="GO" id="GO:0046872">
    <property type="term" value="F:metal ion binding"/>
    <property type="evidence" value="ECO:0007669"/>
    <property type="project" value="UniProtKB-UniRule"/>
</dbReference>
<dbReference type="Gramene" id="C.cajan_16650.t">
    <property type="protein sequence ID" value="C.cajan_16650.t"/>
    <property type="gene ID" value="C.cajan_16650"/>
</dbReference>
<accession>A0A151T6D7</accession>
<evidence type="ECO:0000313" key="21">
    <source>
        <dbReference type="Proteomes" id="UP000075243"/>
    </source>
</evidence>
<evidence type="ECO:0000259" key="19">
    <source>
        <dbReference type="PROSITE" id="PS50873"/>
    </source>
</evidence>
<comment type="similarity">
    <text evidence="18">Belongs to the peroxidase family. Classical plant (class III) peroxidase subfamily.</text>
</comment>
<keyword evidence="21" id="KW-1185">Reference proteome</keyword>
<dbReference type="FunFam" id="1.10.520.10:FF:000009">
    <property type="entry name" value="Peroxidase"/>
    <property type="match status" value="1"/>
</dbReference>
<dbReference type="GO" id="GO:0140825">
    <property type="term" value="F:lactoperoxidase activity"/>
    <property type="evidence" value="ECO:0007669"/>
    <property type="project" value="UniProtKB-EC"/>
</dbReference>
<comment type="catalytic activity">
    <reaction evidence="1 18">
        <text>2 a phenolic donor + H2O2 = 2 a phenolic radical donor + 2 H2O</text>
        <dbReference type="Rhea" id="RHEA:56136"/>
        <dbReference type="ChEBI" id="CHEBI:15377"/>
        <dbReference type="ChEBI" id="CHEBI:16240"/>
        <dbReference type="ChEBI" id="CHEBI:139520"/>
        <dbReference type="ChEBI" id="CHEBI:139521"/>
        <dbReference type="EC" id="1.11.1.7"/>
    </reaction>
</comment>
<dbReference type="InterPro" id="IPR019793">
    <property type="entry name" value="Peroxidases_heam-ligand_BS"/>
</dbReference>
<dbReference type="CDD" id="cd00693">
    <property type="entry name" value="secretory_peroxidase"/>
    <property type="match status" value="1"/>
</dbReference>
<keyword evidence="9 18" id="KW-0560">Oxidoreductase</keyword>
<feature type="binding site" evidence="15">
    <location>
        <position position="77"/>
    </location>
    <ligand>
        <name>Ca(2+)</name>
        <dbReference type="ChEBI" id="CHEBI:29108"/>
        <label>1</label>
    </ligand>
</feature>
<feature type="binding site" evidence="15">
    <location>
        <position position="249"/>
    </location>
    <ligand>
        <name>Ca(2+)</name>
        <dbReference type="ChEBI" id="CHEBI:29108"/>
        <label>2</label>
    </ligand>
</feature>
<evidence type="ECO:0000256" key="11">
    <source>
        <dbReference type="ARBA" id="ARBA00023157"/>
    </source>
</evidence>
<evidence type="ECO:0000256" key="15">
    <source>
        <dbReference type="PIRSR" id="PIRSR600823-3"/>
    </source>
</evidence>
<keyword evidence="11 17" id="KW-1015">Disulfide bond</keyword>
<organism evidence="20 21">
    <name type="scientific">Cajanus cajan</name>
    <name type="common">Pigeon pea</name>
    <name type="synonym">Cajanus indicus</name>
    <dbReference type="NCBI Taxonomy" id="3821"/>
    <lineage>
        <taxon>Eukaryota</taxon>
        <taxon>Viridiplantae</taxon>
        <taxon>Streptophyta</taxon>
        <taxon>Embryophyta</taxon>
        <taxon>Tracheophyta</taxon>
        <taxon>Spermatophyta</taxon>
        <taxon>Magnoliopsida</taxon>
        <taxon>eudicotyledons</taxon>
        <taxon>Gunneridae</taxon>
        <taxon>Pentapetalae</taxon>
        <taxon>rosids</taxon>
        <taxon>fabids</taxon>
        <taxon>Fabales</taxon>
        <taxon>Fabaceae</taxon>
        <taxon>Papilionoideae</taxon>
        <taxon>50 kb inversion clade</taxon>
        <taxon>NPAAA clade</taxon>
        <taxon>indigoferoid/millettioid clade</taxon>
        <taxon>Phaseoleae</taxon>
        <taxon>Cajanus</taxon>
    </lineage>
</organism>
<dbReference type="PROSITE" id="PS00436">
    <property type="entry name" value="PEROXIDASE_2"/>
    <property type="match status" value="1"/>
</dbReference>
<feature type="chain" id="PRO_5007359040" description="Peroxidase" evidence="18">
    <location>
        <begin position="26"/>
        <end position="329"/>
    </location>
</feature>
<feature type="disulfide bond" evidence="17">
    <location>
        <begin position="201"/>
        <end position="233"/>
    </location>
</feature>
<proteinExistence type="inferred from homology"/>
<dbReference type="EMBL" id="CM003610">
    <property type="protein sequence ID" value="KYP62597.1"/>
    <property type="molecule type" value="Genomic_DNA"/>
</dbReference>
<comment type="cofactor">
    <cofactor evidence="15 18">
        <name>Ca(2+)</name>
        <dbReference type="ChEBI" id="CHEBI:29108"/>
    </cofactor>
    <text evidence="15 18">Binds 2 calcium ions per subunit.</text>
</comment>
<dbReference type="AlphaFoldDB" id="A0A151T6D7"/>
<dbReference type="Gene3D" id="1.10.420.10">
    <property type="entry name" value="Peroxidase, domain 2"/>
    <property type="match status" value="1"/>
</dbReference>
<feature type="disulfide bond" evidence="17">
    <location>
        <begin position="69"/>
        <end position="74"/>
    </location>
</feature>
<evidence type="ECO:0000256" key="10">
    <source>
        <dbReference type="ARBA" id="ARBA00023004"/>
    </source>
</evidence>
<keyword evidence="18" id="KW-0732">Signal</keyword>
<name>A0A151T6D7_CAJCA</name>
<dbReference type="Pfam" id="PF00141">
    <property type="entry name" value="peroxidase"/>
    <property type="match status" value="1"/>
</dbReference>
<keyword evidence="5 18" id="KW-0575">Peroxidase</keyword>
<keyword evidence="12" id="KW-0325">Glycoprotein</keyword>
<dbReference type="PRINTS" id="PR00458">
    <property type="entry name" value="PEROXIDASE"/>
</dbReference>
<dbReference type="GO" id="GO:0005576">
    <property type="term" value="C:extracellular region"/>
    <property type="evidence" value="ECO:0007669"/>
    <property type="project" value="UniProtKB-SubCell"/>
</dbReference>
<dbReference type="PROSITE" id="PS50873">
    <property type="entry name" value="PEROXIDASE_4"/>
    <property type="match status" value="1"/>
</dbReference>
<feature type="binding site" evidence="15">
    <location>
        <position position="75"/>
    </location>
    <ligand>
        <name>Ca(2+)</name>
        <dbReference type="ChEBI" id="CHEBI:29108"/>
        <label>1</label>
    </ligand>
</feature>
<feature type="binding site" evidence="15">
    <location>
        <position position="246"/>
    </location>
    <ligand>
        <name>Ca(2+)</name>
        <dbReference type="ChEBI" id="CHEBI:29108"/>
        <label>2</label>
    </ligand>
</feature>
<feature type="binding site" evidence="15">
    <location>
        <position position="195"/>
    </location>
    <ligand>
        <name>Ca(2+)</name>
        <dbReference type="ChEBI" id="CHEBI:29108"/>
        <label>2</label>
    </ligand>
</feature>
<dbReference type="Proteomes" id="UP000075243">
    <property type="component" value="Chromosome 8"/>
</dbReference>
<dbReference type="GO" id="GO:0042744">
    <property type="term" value="P:hydrogen peroxide catabolic process"/>
    <property type="evidence" value="ECO:0007669"/>
    <property type="project" value="UniProtKB-KW"/>
</dbReference>
<comment type="similarity">
    <text evidence="3">Belongs to the peroxidase family. Ascorbate peroxidase subfamily.</text>
</comment>
<feature type="binding site" description="axial binding residue" evidence="15">
    <location>
        <position position="194"/>
    </location>
    <ligand>
        <name>heme b</name>
        <dbReference type="ChEBI" id="CHEBI:60344"/>
    </ligand>
    <ligandPart>
        <name>Fe</name>
        <dbReference type="ChEBI" id="CHEBI:18248"/>
    </ligandPart>
</feature>
<keyword evidence="8 15" id="KW-0106">Calcium</keyword>
<evidence type="ECO:0000256" key="6">
    <source>
        <dbReference type="ARBA" id="ARBA00022617"/>
    </source>
</evidence>
<dbReference type="EC" id="1.11.1.7" evidence="4 18"/>
<keyword evidence="10 15" id="KW-0408">Iron</keyword>
<dbReference type="GO" id="GO:0006979">
    <property type="term" value="P:response to oxidative stress"/>
    <property type="evidence" value="ECO:0007669"/>
    <property type="project" value="UniProtKB-UniRule"/>
</dbReference>
<feature type="site" description="Transition state stabilizer" evidence="16">
    <location>
        <position position="63"/>
    </location>
</feature>
<evidence type="ECO:0000256" key="12">
    <source>
        <dbReference type="ARBA" id="ARBA00023180"/>
    </source>
</evidence>
<feature type="active site" description="Proton acceptor" evidence="13">
    <location>
        <position position="67"/>
    </location>
</feature>
<dbReference type="InterPro" id="IPR002016">
    <property type="entry name" value="Haem_peroxidase"/>
</dbReference>
<dbReference type="InterPro" id="IPR033905">
    <property type="entry name" value="Secretory_peroxidase"/>
</dbReference>
<protein>
    <recommendedName>
        <fullName evidence="4 18">Peroxidase</fullName>
        <ecNumber evidence="4 18">1.11.1.7</ecNumber>
    </recommendedName>
</protein>
<dbReference type="Gene3D" id="1.10.520.10">
    <property type="match status" value="1"/>
</dbReference>
<comment type="function">
    <text evidence="2">Removal of H(2)O(2), oxidation of toxic reductants, biosynthesis and degradation of lignin, suberization, auxin catabolism, response to environmental stresses such as wounding, pathogen attack and oxidative stress. These functions might be dependent on each isozyme/isoform in each plant tissue.</text>
</comment>
<feature type="binding site" evidence="15">
    <location>
        <position position="254"/>
    </location>
    <ligand>
        <name>Ca(2+)</name>
        <dbReference type="ChEBI" id="CHEBI:29108"/>
        <label>2</label>
    </ligand>
</feature>
<evidence type="ECO:0000256" key="2">
    <source>
        <dbReference type="ARBA" id="ARBA00002322"/>
    </source>
</evidence>
<evidence type="ECO:0000256" key="7">
    <source>
        <dbReference type="ARBA" id="ARBA00022723"/>
    </source>
</evidence>
<evidence type="ECO:0000256" key="9">
    <source>
        <dbReference type="ARBA" id="ARBA00023002"/>
    </source>
</evidence>
<dbReference type="OMA" id="LMSHNIT"/>